<evidence type="ECO:0000256" key="3">
    <source>
        <dbReference type="ARBA" id="ARBA00022692"/>
    </source>
</evidence>
<evidence type="ECO:0000256" key="2">
    <source>
        <dbReference type="ARBA" id="ARBA00009399"/>
    </source>
</evidence>
<dbReference type="EMBL" id="DVFV01000017">
    <property type="protein sequence ID" value="HIQ90119.1"/>
    <property type="molecule type" value="Genomic_DNA"/>
</dbReference>
<dbReference type="GO" id="GO:0000271">
    <property type="term" value="P:polysaccharide biosynthetic process"/>
    <property type="evidence" value="ECO:0007669"/>
    <property type="project" value="InterPro"/>
</dbReference>
<dbReference type="InterPro" id="IPR051401">
    <property type="entry name" value="GtrA_CellWall_Glycosyl"/>
</dbReference>
<keyword evidence="5 6" id="KW-0472">Membrane</keyword>
<dbReference type="GO" id="GO:0005886">
    <property type="term" value="C:plasma membrane"/>
    <property type="evidence" value="ECO:0007669"/>
    <property type="project" value="TreeGrafter"/>
</dbReference>
<comment type="subcellular location">
    <subcellularLocation>
        <location evidence="1">Membrane</location>
        <topology evidence="1">Multi-pass membrane protein</topology>
    </subcellularLocation>
</comment>
<keyword evidence="4 6" id="KW-1133">Transmembrane helix</keyword>
<protein>
    <submittedName>
        <fullName evidence="8">GtrA family protein</fullName>
    </submittedName>
</protein>
<proteinExistence type="inferred from homology"/>
<evidence type="ECO:0000256" key="6">
    <source>
        <dbReference type="SAM" id="Phobius"/>
    </source>
</evidence>
<feature type="domain" description="GtrA/DPMS transmembrane" evidence="7">
    <location>
        <begin position="21"/>
        <end position="142"/>
    </location>
</feature>
<dbReference type="InterPro" id="IPR007267">
    <property type="entry name" value="GtrA_DPMS_TM"/>
</dbReference>
<comment type="similarity">
    <text evidence="2">Belongs to the GtrA family.</text>
</comment>
<feature type="transmembrane region" description="Helical" evidence="6">
    <location>
        <begin position="21"/>
        <end position="40"/>
    </location>
</feature>
<feature type="transmembrane region" description="Helical" evidence="6">
    <location>
        <begin position="123"/>
        <end position="142"/>
    </location>
</feature>
<feature type="transmembrane region" description="Helical" evidence="6">
    <location>
        <begin position="52"/>
        <end position="69"/>
    </location>
</feature>
<accession>A0A9D0ZP94</accession>
<evidence type="ECO:0000259" key="7">
    <source>
        <dbReference type="Pfam" id="PF04138"/>
    </source>
</evidence>
<dbReference type="Pfam" id="PF04138">
    <property type="entry name" value="GtrA_DPMS_TM"/>
    <property type="match status" value="1"/>
</dbReference>
<feature type="transmembrane region" description="Helical" evidence="6">
    <location>
        <begin position="89"/>
        <end position="111"/>
    </location>
</feature>
<comment type="caution">
    <text evidence="8">The sequence shown here is derived from an EMBL/GenBank/DDBJ whole genome shotgun (WGS) entry which is preliminary data.</text>
</comment>
<dbReference type="PANTHER" id="PTHR38459:SF5">
    <property type="entry name" value="CELL WALL TEICHOIC ACID GLYCOSYLATION PROTEIN GTCA"/>
    <property type="match status" value="1"/>
</dbReference>
<evidence type="ECO:0000256" key="5">
    <source>
        <dbReference type="ARBA" id="ARBA00023136"/>
    </source>
</evidence>
<keyword evidence="3 6" id="KW-0812">Transmembrane</keyword>
<reference evidence="8" key="1">
    <citation type="submission" date="2020-10" db="EMBL/GenBank/DDBJ databases">
        <authorList>
            <person name="Gilroy R."/>
        </authorList>
    </citation>
    <scope>NUCLEOTIDE SEQUENCE</scope>
    <source>
        <strain evidence="8">CHK147-3167</strain>
    </source>
</reference>
<evidence type="ECO:0000313" key="9">
    <source>
        <dbReference type="Proteomes" id="UP000886786"/>
    </source>
</evidence>
<organism evidence="8 9">
    <name type="scientific">Candidatus Coprosoma intestinipullorum</name>
    <dbReference type="NCBI Taxonomy" id="2840752"/>
    <lineage>
        <taxon>Bacteria</taxon>
        <taxon>Bacillati</taxon>
        <taxon>Bacillota</taxon>
        <taxon>Bacillota incertae sedis</taxon>
        <taxon>Candidatus Coprosoma</taxon>
    </lineage>
</organism>
<reference evidence="8" key="2">
    <citation type="journal article" date="2021" name="PeerJ">
        <title>Extensive microbial diversity within the chicken gut microbiome revealed by metagenomics and culture.</title>
        <authorList>
            <person name="Gilroy R."/>
            <person name="Ravi A."/>
            <person name="Getino M."/>
            <person name="Pursley I."/>
            <person name="Horton D.L."/>
            <person name="Alikhan N.F."/>
            <person name="Baker D."/>
            <person name="Gharbi K."/>
            <person name="Hall N."/>
            <person name="Watson M."/>
            <person name="Adriaenssens E.M."/>
            <person name="Foster-Nyarko E."/>
            <person name="Jarju S."/>
            <person name="Secka A."/>
            <person name="Antonio M."/>
            <person name="Oren A."/>
            <person name="Chaudhuri R.R."/>
            <person name="La Ragione R."/>
            <person name="Hildebrand F."/>
            <person name="Pallen M.J."/>
        </authorList>
    </citation>
    <scope>NUCLEOTIDE SEQUENCE</scope>
    <source>
        <strain evidence="8">CHK147-3167</strain>
    </source>
</reference>
<evidence type="ECO:0000256" key="1">
    <source>
        <dbReference type="ARBA" id="ARBA00004141"/>
    </source>
</evidence>
<evidence type="ECO:0000313" key="8">
    <source>
        <dbReference type="EMBL" id="HIQ90119.1"/>
    </source>
</evidence>
<dbReference type="Proteomes" id="UP000886786">
    <property type="component" value="Unassembled WGS sequence"/>
</dbReference>
<evidence type="ECO:0000256" key="4">
    <source>
        <dbReference type="ARBA" id="ARBA00022989"/>
    </source>
</evidence>
<dbReference type="PANTHER" id="PTHR38459">
    <property type="entry name" value="PROPHAGE BACTOPRENOL-LINKED GLUCOSE TRANSLOCASE HOMOLOG"/>
    <property type="match status" value="1"/>
</dbReference>
<dbReference type="AlphaFoldDB" id="A0A9D0ZP94"/>
<name>A0A9D0ZP94_9FIRM</name>
<gene>
    <name evidence="8" type="ORF">IAB27_00605</name>
</gene>
<sequence>MKKYYELALKYYKKYDEIINYLIFGVLTTVVTIITYAIFTNTFLSSKSALDIQIANVLSWIIAVTFAYLTNRKYVFKSKAQGSKRIKEIINFFLARISSLIVEMLFMYVTVTVLSYNDFICKIIAQAIVIIFNYVCSKLIIFKKEENH</sequence>